<dbReference type="Proteomes" id="UP000824175">
    <property type="component" value="Unassembled WGS sequence"/>
</dbReference>
<protein>
    <submittedName>
        <fullName evidence="3">Aldo/keto reductase</fullName>
    </submittedName>
</protein>
<comment type="caution">
    <text evidence="3">The sequence shown here is derived from an EMBL/GenBank/DDBJ whole genome shotgun (WGS) entry which is preliminary data.</text>
</comment>
<proteinExistence type="predicted"/>
<evidence type="ECO:0000256" key="1">
    <source>
        <dbReference type="ARBA" id="ARBA00023002"/>
    </source>
</evidence>
<reference evidence="3" key="1">
    <citation type="submission" date="2020-10" db="EMBL/GenBank/DDBJ databases">
        <authorList>
            <person name="Gilroy R."/>
        </authorList>
    </citation>
    <scope>NUCLEOTIDE SEQUENCE</scope>
    <source>
        <strain evidence="3">CHK195-11698</strain>
    </source>
</reference>
<sequence length="315" mass="35508">MSETILGNHLKVSKIGFGCMGLSHANGKPVDTENAITIIKKAYELGYTFFDTAETYGFKEDIHHNEKIVGMALKDVRENVVIATKFGVSFDYSKNPEHPDLIVDSSKEVILKSLEGSLKRLQTNYIDLYYQHRLDPNVGPEEVAEVMKELIQQGKIKHWGISMADIDYVKRAHAVCPVTAVENVYNLLVHDDTYLDELEKLGIGLVSCCPLAKGFLSNQYQKGQTFESGDYRNDVDWFKDSSFDKNKQLLEYITELAALKNATAAQISLAWMINKKSWIVPIPGSRKTTRIEENIKAENVSLTKDEMNHIESLLG</sequence>
<evidence type="ECO:0000313" key="3">
    <source>
        <dbReference type="EMBL" id="HIU13437.1"/>
    </source>
</evidence>
<dbReference type="Pfam" id="PF00248">
    <property type="entry name" value="Aldo_ket_red"/>
    <property type="match status" value="1"/>
</dbReference>
<dbReference type="SUPFAM" id="SSF51430">
    <property type="entry name" value="NAD(P)-linked oxidoreductase"/>
    <property type="match status" value="1"/>
</dbReference>
<dbReference type="PANTHER" id="PTHR43625">
    <property type="entry name" value="AFLATOXIN B1 ALDEHYDE REDUCTASE"/>
    <property type="match status" value="1"/>
</dbReference>
<feature type="domain" description="NADP-dependent oxidoreductase" evidence="2">
    <location>
        <begin position="14"/>
        <end position="313"/>
    </location>
</feature>
<dbReference type="PRINTS" id="PR00069">
    <property type="entry name" value="ALDKETRDTASE"/>
</dbReference>
<dbReference type="GO" id="GO:0005737">
    <property type="term" value="C:cytoplasm"/>
    <property type="evidence" value="ECO:0007669"/>
    <property type="project" value="TreeGrafter"/>
</dbReference>
<evidence type="ECO:0000313" key="4">
    <source>
        <dbReference type="Proteomes" id="UP000824175"/>
    </source>
</evidence>
<dbReference type="InterPro" id="IPR036812">
    <property type="entry name" value="NAD(P)_OxRdtase_dom_sf"/>
</dbReference>
<dbReference type="AlphaFoldDB" id="A0A9D1L0Z9"/>
<dbReference type="GO" id="GO:0016491">
    <property type="term" value="F:oxidoreductase activity"/>
    <property type="evidence" value="ECO:0007669"/>
    <property type="project" value="UniProtKB-KW"/>
</dbReference>
<dbReference type="InterPro" id="IPR023210">
    <property type="entry name" value="NADP_OxRdtase_dom"/>
</dbReference>
<dbReference type="Gene3D" id="3.20.20.100">
    <property type="entry name" value="NADP-dependent oxidoreductase domain"/>
    <property type="match status" value="1"/>
</dbReference>
<name>A0A9D1L0Z9_9FIRM</name>
<dbReference type="InterPro" id="IPR050791">
    <property type="entry name" value="Aldo-Keto_reductase"/>
</dbReference>
<organism evidence="3 4">
    <name type="scientific">Candidatus Fimiplasma intestinipullorum</name>
    <dbReference type="NCBI Taxonomy" id="2840825"/>
    <lineage>
        <taxon>Bacteria</taxon>
        <taxon>Bacillati</taxon>
        <taxon>Bacillota</taxon>
        <taxon>Clostridia</taxon>
        <taxon>Eubacteriales</taxon>
        <taxon>Candidatus Fimiplasma</taxon>
    </lineage>
</organism>
<keyword evidence="1" id="KW-0560">Oxidoreductase</keyword>
<dbReference type="PANTHER" id="PTHR43625:SF77">
    <property type="entry name" value="ALDO-KETO REDUCTASE"/>
    <property type="match status" value="1"/>
</dbReference>
<reference evidence="3" key="2">
    <citation type="journal article" date="2021" name="PeerJ">
        <title>Extensive microbial diversity within the chicken gut microbiome revealed by metagenomics and culture.</title>
        <authorList>
            <person name="Gilroy R."/>
            <person name="Ravi A."/>
            <person name="Getino M."/>
            <person name="Pursley I."/>
            <person name="Horton D.L."/>
            <person name="Alikhan N.F."/>
            <person name="Baker D."/>
            <person name="Gharbi K."/>
            <person name="Hall N."/>
            <person name="Watson M."/>
            <person name="Adriaenssens E.M."/>
            <person name="Foster-Nyarko E."/>
            <person name="Jarju S."/>
            <person name="Secka A."/>
            <person name="Antonio M."/>
            <person name="Oren A."/>
            <person name="Chaudhuri R.R."/>
            <person name="La Ragione R."/>
            <person name="Hildebrand F."/>
            <person name="Pallen M.J."/>
        </authorList>
    </citation>
    <scope>NUCLEOTIDE SEQUENCE</scope>
    <source>
        <strain evidence="3">CHK195-11698</strain>
    </source>
</reference>
<evidence type="ECO:0000259" key="2">
    <source>
        <dbReference type="Pfam" id="PF00248"/>
    </source>
</evidence>
<accession>A0A9D1L0Z9</accession>
<gene>
    <name evidence="3" type="ORF">IAD15_05150</name>
</gene>
<dbReference type="InterPro" id="IPR020471">
    <property type="entry name" value="AKR"/>
</dbReference>
<dbReference type="EMBL" id="DVMJ01000045">
    <property type="protein sequence ID" value="HIU13437.1"/>
    <property type="molecule type" value="Genomic_DNA"/>
</dbReference>